<dbReference type="EMBL" id="JADCKB010000018">
    <property type="protein sequence ID" value="MBE5040556.1"/>
    <property type="molecule type" value="Genomic_DNA"/>
</dbReference>
<dbReference type="RefSeq" id="WP_226393109.1">
    <property type="nucleotide sequence ID" value="NZ_JADCKB010000018.1"/>
</dbReference>
<keyword evidence="2" id="KW-1185">Reference proteome</keyword>
<organism evidence="1 2">
    <name type="scientific">Ructibacterium gallinarum</name>
    <dbReference type="NCBI Taxonomy" id="2779355"/>
    <lineage>
        <taxon>Bacteria</taxon>
        <taxon>Bacillati</taxon>
        <taxon>Bacillota</taxon>
        <taxon>Clostridia</taxon>
        <taxon>Eubacteriales</taxon>
        <taxon>Oscillospiraceae</taxon>
        <taxon>Ructibacterium</taxon>
    </lineage>
</organism>
<sequence>MKKKKYNPQLCPICKKGRDSYLMDNHSPFCPYLHYHNGKTCSRFEELKKSKFNITIDE</sequence>
<comment type="caution">
    <text evidence="1">The sequence shown here is derived from an EMBL/GenBank/DDBJ whole genome shotgun (WGS) entry which is preliminary data.</text>
</comment>
<reference evidence="1" key="1">
    <citation type="submission" date="2020-10" db="EMBL/GenBank/DDBJ databases">
        <title>ChiBAC.</title>
        <authorList>
            <person name="Zenner C."/>
            <person name="Hitch T.C.A."/>
            <person name="Clavel T."/>
        </authorList>
    </citation>
    <scope>NUCLEOTIDE SEQUENCE</scope>
    <source>
        <strain evidence="1">DSM 107454</strain>
    </source>
</reference>
<dbReference type="Proteomes" id="UP000806542">
    <property type="component" value="Unassembled WGS sequence"/>
</dbReference>
<evidence type="ECO:0000313" key="2">
    <source>
        <dbReference type="Proteomes" id="UP000806542"/>
    </source>
</evidence>
<dbReference type="AlphaFoldDB" id="A0A9D5R8L9"/>
<gene>
    <name evidence="1" type="ORF">INF28_08795</name>
</gene>
<name>A0A9D5R8L9_9FIRM</name>
<proteinExistence type="predicted"/>
<accession>A0A9D5R8L9</accession>
<evidence type="ECO:0000313" key="1">
    <source>
        <dbReference type="EMBL" id="MBE5040556.1"/>
    </source>
</evidence>
<protein>
    <submittedName>
        <fullName evidence="1">Uncharacterized protein</fullName>
    </submittedName>
</protein>